<feature type="zinc finger region" description="FLZ-type" evidence="5">
    <location>
        <begin position="79"/>
        <end position="123"/>
    </location>
</feature>
<dbReference type="AlphaFoldDB" id="A0ABC9EFJ7"/>
<evidence type="ECO:0000256" key="3">
    <source>
        <dbReference type="ARBA" id="ARBA00022490"/>
    </source>
</evidence>
<evidence type="ECO:0000256" key="1">
    <source>
        <dbReference type="ARBA" id="ARBA00004496"/>
    </source>
</evidence>
<protein>
    <recommendedName>
        <fullName evidence="7">FLZ-type domain-containing protein</fullName>
    </recommendedName>
</protein>
<comment type="similarity">
    <text evidence="2">Belongs to the FLZ family.</text>
</comment>
<gene>
    <name evidence="8" type="ORF">URODEC1_LOCUS95617</name>
</gene>
<feature type="region of interest" description="Disordered" evidence="6">
    <location>
        <begin position="1"/>
        <end position="24"/>
    </location>
</feature>
<proteinExistence type="inferred from homology"/>
<evidence type="ECO:0000256" key="6">
    <source>
        <dbReference type="SAM" id="MobiDB-lite"/>
    </source>
</evidence>
<feature type="domain" description="FLZ-type" evidence="7">
    <location>
        <begin position="79"/>
        <end position="123"/>
    </location>
</feature>
<evidence type="ECO:0000256" key="2">
    <source>
        <dbReference type="ARBA" id="ARBA00009374"/>
    </source>
</evidence>
<dbReference type="GO" id="GO:0046872">
    <property type="term" value="F:metal ion binding"/>
    <property type="evidence" value="ECO:0007669"/>
    <property type="project" value="UniProtKB-KW"/>
</dbReference>
<dbReference type="GO" id="GO:0005737">
    <property type="term" value="C:cytoplasm"/>
    <property type="evidence" value="ECO:0007669"/>
    <property type="project" value="UniProtKB-SubCell"/>
</dbReference>
<accession>A0ABC9EFJ7</accession>
<evidence type="ECO:0000256" key="5">
    <source>
        <dbReference type="PROSITE-ProRule" id="PRU01131"/>
    </source>
</evidence>
<organism evidence="8 9">
    <name type="scientific">Urochloa decumbens</name>
    <dbReference type="NCBI Taxonomy" id="240449"/>
    <lineage>
        <taxon>Eukaryota</taxon>
        <taxon>Viridiplantae</taxon>
        <taxon>Streptophyta</taxon>
        <taxon>Embryophyta</taxon>
        <taxon>Tracheophyta</taxon>
        <taxon>Spermatophyta</taxon>
        <taxon>Magnoliopsida</taxon>
        <taxon>Liliopsida</taxon>
        <taxon>Poales</taxon>
        <taxon>Poaceae</taxon>
        <taxon>PACMAD clade</taxon>
        <taxon>Panicoideae</taxon>
        <taxon>Panicodae</taxon>
        <taxon>Paniceae</taxon>
        <taxon>Melinidinae</taxon>
        <taxon>Urochloa</taxon>
    </lineage>
</organism>
<keyword evidence="9" id="KW-1185">Reference proteome</keyword>
<evidence type="ECO:0000256" key="4">
    <source>
        <dbReference type="ARBA" id="ARBA00022723"/>
    </source>
</evidence>
<reference evidence="8" key="1">
    <citation type="submission" date="2024-10" db="EMBL/GenBank/DDBJ databases">
        <authorList>
            <person name="Ryan C."/>
        </authorList>
    </citation>
    <scope>NUCLEOTIDE SEQUENCE [LARGE SCALE GENOMIC DNA]</scope>
</reference>
<dbReference type="Pfam" id="PF04570">
    <property type="entry name" value="zf-FLZ"/>
    <property type="match status" value="1"/>
</dbReference>
<keyword evidence="4" id="KW-0479">Metal-binding</keyword>
<evidence type="ECO:0000313" key="8">
    <source>
        <dbReference type="EMBL" id="CAL5057388.1"/>
    </source>
</evidence>
<comment type="subcellular location">
    <subcellularLocation>
        <location evidence="1">Cytoplasm</location>
    </subcellularLocation>
</comment>
<dbReference type="InterPro" id="IPR007650">
    <property type="entry name" value="Zf-FLZ_dom"/>
</dbReference>
<dbReference type="PANTHER" id="PTHR33059">
    <property type="entry name" value="FCS-LIKE ZINC FINGER 5"/>
    <property type="match status" value="1"/>
</dbReference>
<sequence length="152" mass="16592">MKNNRSLTPKGGTKTKKNREKEEKILHPNSIHCTMAGLSVLLETANKSHSGKPPAQIISKATLLIHSPKHNKQKQVSSSFLQRCCLCHRELAEGMDIYMYRGDRAFCSEECRCRQIFMDDDAGGSNCANGAGAATARGRRRVAGGGGGRLAY</sequence>
<name>A0ABC9EFJ7_9POAL</name>
<dbReference type="PROSITE" id="PS51795">
    <property type="entry name" value="ZF_FLZ"/>
    <property type="match status" value="1"/>
</dbReference>
<dbReference type="Proteomes" id="UP001497457">
    <property type="component" value="Chromosome 4rd"/>
</dbReference>
<keyword evidence="3" id="KW-0963">Cytoplasm</keyword>
<evidence type="ECO:0000313" key="9">
    <source>
        <dbReference type="Proteomes" id="UP001497457"/>
    </source>
</evidence>
<dbReference type="EMBL" id="OZ075114">
    <property type="protein sequence ID" value="CAL5057388.1"/>
    <property type="molecule type" value="Genomic_DNA"/>
</dbReference>
<evidence type="ECO:0000259" key="7">
    <source>
        <dbReference type="PROSITE" id="PS51795"/>
    </source>
</evidence>
<dbReference type="PANTHER" id="PTHR33059:SF84">
    <property type="entry name" value="FCS-LIKE ZINC FINGER 15"/>
    <property type="match status" value="1"/>
</dbReference>